<name>A0A7W7A8J0_9SPHN</name>
<protein>
    <submittedName>
        <fullName evidence="1">Uncharacterized protein</fullName>
    </submittedName>
</protein>
<dbReference type="EMBL" id="JACHOA010000001">
    <property type="protein sequence ID" value="MBB4612358.1"/>
    <property type="molecule type" value="Genomic_DNA"/>
</dbReference>
<evidence type="ECO:0000313" key="1">
    <source>
        <dbReference type="EMBL" id="MBB4612358.1"/>
    </source>
</evidence>
<evidence type="ECO:0000313" key="2">
    <source>
        <dbReference type="Proteomes" id="UP000538566"/>
    </source>
</evidence>
<keyword evidence="2" id="KW-1185">Reference proteome</keyword>
<gene>
    <name evidence="1" type="ORF">GGR37_000604</name>
</gene>
<reference evidence="1 2" key="1">
    <citation type="submission" date="2020-08" db="EMBL/GenBank/DDBJ databases">
        <title>Genomic Encyclopedia of Type Strains, Phase IV (KMG-IV): sequencing the most valuable type-strain genomes for metagenomic binning, comparative biology and taxonomic classification.</title>
        <authorList>
            <person name="Goeker M."/>
        </authorList>
    </citation>
    <scope>NUCLEOTIDE SEQUENCE [LARGE SCALE GENOMIC DNA]</scope>
    <source>
        <strain evidence="1 2">DSM 17507</strain>
    </source>
</reference>
<proteinExistence type="predicted"/>
<organism evidence="1 2">
    <name type="scientific">Novosphingobium taihuense</name>
    <dbReference type="NCBI Taxonomy" id="260085"/>
    <lineage>
        <taxon>Bacteria</taxon>
        <taxon>Pseudomonadati</taxon>
        <taxon>Pseudomonadota</taxon>
        <taxon>Alphaproteobacteria</taxon>
        <taxon>Sphingomonadales</taxon>
        <taxon>Sphingomonadaceae</taxon>
        <taxon>Novosphingobium</taxon>
    </lineage>
</organism>
<sequence>MSGSSSPLPDEQRLREIAAHLRDAFCAVEDHDMTLNDLTIALDSPELSAIMLEIRALREEELQRLERLLTRFAANDR</sequence>
<comment type="caution">
    <text evidence="1">The sequence shown here is derived from an EMBL/GenBank/DDBJ whole genome shotgun (WGS) entry which is preliminary data.</text>
</comment>
<dbReference type="AlphaFoldDB" id="A0A7W7A8J0"/>
<dbReference type="Proteomes" id="UP000538566">
    <property type="component" value="Unassembled WGS sequence"/>
</dbReference>
<accession>A0A7W7A8J0</accession>